<dbReference type="GO" id="GO:0006084">
    <property type="term" value="P:acetyl-CoA metabolic process"/>
    <property type="evidence" value="ECO:0007669"/>
    <property type="project" value="InterPro"/>
</dbReference>
<dbReference type="EMBL" id="UOGH01000075">
    <property type="protein sequence ID" value="VAX28074.1"/>
    <property type="molecule type" value="Genomic_DNA"/>
</dbReference>
<dbReference type="GO" id="GO:0043885">
    <property type="term" value="F:anaerobic carbon-monoxide dehydrogenase activity"/>
    <property type="evidence" value="ECO:0007669"/>
    <property type="project" value="InterPro"/>
</dbReference>
<dbReference type="Gene3D" id="1.10.8.190">
    <property type="entry name" value="Carbon monoxide dehydrogenase alpha subunit. Chain M, domain 1"/>
    <property type="match status" value="1"/>
</dbReference>
<dbReference type="NCBIfam" id="NF040764">
    <property type="entry name" value="CODH_ACS_al_bet"/>
    <property type="match status" value="1"/>
</dbReference>
<dbReference type="Gene3D" id="3.40.970.20">
    <property type="entry name" value="Carbon monoxide dehydrogenase alpha subunit. Chain D, domain 4"/>
    <property type="match status" value="1"/>
</dbReference>
<dbReference type="GO" id="GO:0046872">
    <property type="term" value="F:metal ion binding"/>
    <property type="evidence" value="ECO:0007669"/>
    <property type="project" value="UniProtKB-KW"/>
</dbReference>
<dbReference type="InterPro" id="IPR004461">
    <property type="entry name" value="CO_DH/Ac-CoA_synth_bsu"/>
</dbReference>
<evidence type="ECO:0000259" key="7">
    <source>
        <dbReference type="Pfam" id="PF18537"/>
    </source>
</evidence>
<accession>A0A3B1CW22</accession>
<gene>
    <name evidence="9" type="ORF">MNBD_NITROSPIRAE02-1092</name>
</gene>
<keyword evidence="6" id="KW-0411">Iron-sulfur</keyword>
<dbReference type="InterPro" id="IPR038571">
    <property type="entry name" value="CO_DH/Ac-CoA_synth_bsu_3_sf"/>
</dbReference>
<dbReference type="Gene3D" id="3.30.1650.10">
    <property type="entry name" value="Bifunctional carbon monoxide dehydrogenase/acetyl-coa synthase(codh/acs), Chain M, domain 3"/>
    <property type="match status" value="1"/>
</dbReference>
<evidence type="ECO:0000313" key="9">
    <source>
        <dbReference type="EMBL" id="VAX28074.1"/>
    </source>
</evidence>
<dbReference type="EC" id="2.3.1.169" evidence="1"/>
<dbReference type="NCBIfam" id="NF007078">
    <property type="entry name" value="PRK09529.1"/>
    <property type="match status" value="1"/>
</dbReference>
<evidence type="ECO:0000256" key="5">
    <source>
        <dbReference type="ARBA" id="ARBA00023004"/>
    </source>
</evidence>
<organism evidence="9">
    <name type="scientific">hydrothermal vent metagenome</name>
    <dbReference type="NCBI Taxonomy" id="652676"/>
    <lineage>
        <taxon>unclassified sequences</taxon>
        <taxon>metagenomes</taxon>
        <taxon>ecological metagenomes</taxon>
    </lineage>
</organism>
<dbReference type="Gene3D" id="3.40.1470.10">
    <property type="entry name" value="Bifunctional carbon monoxide dehydrogenase/acetyl-coa synthase(codh/acs), Chain M, domain 5"/>
    <property type="match status" value="1"/>
</dbReference>
<feature type="domain" description="CO dehydrogenase/acetyl-CoA synthase complex beta subunit C-terminal" evidence="8">
    <location>
        <begin position="490"/>
        <end position="732"/>
    </location>
</feature>
<evidence type="ECO:0000259" key="8">
    <source>
        <dbReference type="Pfam" id="PF19436"/>
    </source>
</evidence>
<dbReference type="Pfam" id="PF03598">
    <property type="entry name" value="CdhC"/>
    <property type="match status" value="1"/>
</dbReference>
<sequence>MSKIIASAAIRGSHKVFRQTEDLLQKVVAEKGEDYHFEFPDTAYALPLIYGITGFEVKTLKDMKTALRMTQDLLHDEPEEKLWTPYLGEALDSGMATLFAEEIWLALRYIEGLEPTKDPETGYVYNGFITDTVQRNLGIQLVDGRMPGFAAIIGAAPDDDTAVRIVRELQEKNILVFLSGSSNGDSVTKQLLRKKVELGWDVYIVPLGTETEHTLYALDWAIRASMIFGGVKPGDYKGNLQYQKDRVFAFALPLGGLDDVKWATGAGAINMGFPAICDTDVPVIHPTGVCTYEEVDKELDHDRIVQKAIEVRGLKVLVEKPPIPIAYGPAFEGERIRKEETFIEFGGTRSPAFEWARLRELEEIEDGKVNIIGENWKERYEQGGVMPLGILVEIAGRKMQPDFLSIVERRLHHNINEGQGIWHMGQRDINWIRISHAAKQAGFTLEDIGKIHHAMTHKRFSTIVDKVEITLFTDEEDVVKWREEARIDWKLRDERLASLTDESVDTFYSCLLCQSFAPSHVCVITPERLGLCGAYNWLDGKAAYEIDPTGGNQPVPKGELVDPRFGRYTGVDDYLKQASGGAVETLNLYTIMENPMTSCGCFECIVAIIPEANGVMIVQRGHTGMTPIGMKFSTLAGTVGGGVQTPGFMGIGVNFITSKKFLFGDGGIKRIVWMTKAIKERVREKFQQIAEAEGVPDLLDKIADETVCEDSEKLVEFLTEAGHPALEMESII</sequence>
<evidence type="ECO:0000256" key="4">
    <source>
        <dbReference type="ARBA" id="ARBA00022723"/>
    </source>
</evidence>
<evidence type="ECO:0000256" key="6">
    <source>
        <dbReference type="ARBA" id="ARBA00023014"/>
    </source>
</evidence>
<proteinExistence type="predicted"/>
<name>A0A3B1CW22_9ZZZZ</name>
<keyword evidence="2" id="KW-0533">Nickel</keyword>
<dbReference type="NCBIfam" id="NF003379">
    <property type="entry name" value="PRK04456.1"/>
    <property type="match status" value="1"/>
</dbReference>
<dbReference type="InterPro" id="IPR041350">
    <property type="entry name" value="CODH_A_N"/>
</dbReference>
<dbReference type="InterPro" id="IPR016099">
    <property type="entry name" value="Prismane-like_a/b-sand"/>
</dbReference>
<dbReference type="SUPFAM" id="SSF56821">
    <property type="entry name" value="Prismane protein-like"/>
    <property type="match status" value="1"/>
</dbReference>
<dbReference type="AlphaFoldDB" id="A0A3B1CW22"/>
<evidence type="ECO:0000256" key="2">
    <source>
        <dbReference type="ARBA" id="ARBA00022596"/>
    </source>
</evidence>
<feature type="domain" description="Carbon monoxide dehydrogenase subunit alpha ,N-terminal" evidence="7">
    <location>
        <begin position="22"/>
        <end position="110"/>
    </location>
</feature>
<protein>
    <recommendedName>
        <fullName evidence="1">CO-methylating acetyl-CoA synthase</fullName>
        <ecNumber evidence="1">2.3.1.169</ecNumber>
    </recommendedName>
</protein>
<reference evidence="9" key="1">
    <citation type="submission" date="2018-06" db="EMBL/GenBank/DDBJ databases">
        <authorList>
            <person name="Zhirakovskaya E."/>
        </authorList>
    </citation>
    <scope>NUCLEOTIDE SEQUENCE</scope>
</reference>
<keyword evidence="9" id="KW-0012">Acyltransferase</keyword>
<dbReference type="PANTHER" id="PTHR42281:SF1">
    <property type="entry name" value="ACETYL-COA DECARBONYLASE_SYNTHASE COMPLEX SUBUNIT BETA 1"/>
    <property type="match status" value="1"/>
</dbReference>
<keyword evidence="3 9" id="KW-0808">Transferase</keyword>
<dbReference type="Gene3D" id="3.40.50.2030">
    <property type="match status" value="1"/>
</dbReference>
<dbReference type="PANTHER" id="PTHR42281">
    <property type="match status" value="1"/>
</dbReference>
<evidence type="ECO:0000256" key="3">
    <source>
        <dbReference type="ARBA" id="ARBA00022679"/>
    </source>
</evidence>
<dbReference type="Pfam" id="PF19436">
    <property type="entry name" value="ACS_CODH_B_C"/>
    <property type="match status" value="1"/>
</dbReference>
<dbReference type="Pfam" id="PF18537">
    <property type="entry name" value="CODH_A_N"/>
    <property type="match status" value="1"/>
</dbReference>
<dbReference type="InterPro" id="IPR011254">
    <property type="entry name" value="Prismane-like_sf"/>
</dbReference>
<dbReference type="NCBIfam" id="TIGR00316">
    <property type="entry name" value="cdhC"/>
    <property type="match status" value="1"/>
</dbReference>
<dbReference type="GO" id="GO:0043884">
    <property type="term" value="F:CO-methylating acetyl-CoA synthase activity"/>
    <property type="evidence" value="ECO:0007669"/>
    <property type="project" value="UniProtKB-EC"/>
</dbReference>
<dbReference type="GO" id="GO:0051536">
    <property type="term" value="F:iron-sulfur cluster binding"/>
    <property type="evidence" value="ECO:0007669"/>
    <property type="project" value="UniProtKB-KW"/>
</dbReference>
<evidence type="ECO:0000256" key="1">
    <source>
        <dbReference type="ARBA" id="ARBA00012244"/>
    </source>
</evidence>
<keyword evidence="5" id="KW-0408">Iron</keyword>
<dbReference type="InterPro" id="IPR045822">
    <property type="entry name" value="ACS_CODH_B_C"/>
</dbReference>
<keyword evidence="4" id="KW-0479">Metal-binding</keyword>